<accession>A0ABW3LKR8</accession>
<feature type="domain" description="Peptidase M24" evidence="1">
    <location>
        <begin position="154"/>
        <end position="366"/>
    </location>
</feature>
<reference evidence="4" key="1">
    <citation type="journal article" date="2019" name="Int. J. Syst. Evol. Microbiol.">
        <title>The Global Catalogue of Microorganisms (GCM) 10K type strain sequencing project: providing services to taxonomists for standard genome sequencing and annotation.</title>
        <authorList>
            <consortium name="The Broad Institute Genomics Platform"/>
            <consortium name="The Broad Institute Genome Sequencing Center for Infectious Disease"/>
            <person name="Wu L."/>
            <person name="Ma J."/>
        </authorList>
    </citation>
    <scope>NUCLEOTIDE SEQUENCE [LARGE SCALE GENOMIC DNA]</scope>
    <source>
        <strain evidence="4">CCUG 56754</strain>
    </source>
</reference>
<feature type="domain" description="Creatinase N-terminal" evidence="2">
    <location>
        <begin position="13"/>
        <end position="145"/>
    </location>
</feature>
<protein>
    <submittedName>
        <fullName evidence="3">M24 family metallopeptidase</fullName>
    </submittedName>
</protein>
<dbReference type="EMBL" id="JBHTKJ010000018">
    <property type="protein sequence ID" value="MFD1038413.1"/>
    <property type="molecule type" value="Genomic_DNA"/>
</dbReference>
<dbReference type="InterPro" id="IPR000587">
    <property type="entry name" value="Creatinase_N"/>
</dbReference>
<dbReference type="InterPro" id="IPR029149">
    <property type="entry name" value="Creatin/AminoP/Spt16_N"/>
</dbReference>
<dbReference type="InterPro" id="IPR036005">
    <property type="entry name" value="Creatinase/aminopeptidase-like"/>
</dbReference>
<dbReference type="PANTHER" id="PTHR46112:SF2">
    <property type="entry name" value="XAA-PRO AMINOPEPTIDASE P-RELATED"/>
    <property type="match status" value="1"/>
</dbReference>
<dbReference type="Pfam" id="PF01321">
    <property type="entry name" value="Creatinase_N"/>
    <property type="match status" value="1"/>
</dbReference>
<proteinExistence type="predicted"/>
<evidence type="ECO:0000259" key="1">
    <source>
        <dbReference type="Pfam" id="PF00557"/>
    </source>
</evidence>
<evidence type="ECO:0000313" key="3">
    <source>
        <dbReference type="EMBL" id="MFD1038413.1"/>
    </source>
</evidence>
<dbReference type="InterPro" id="IPR000994">
    <property type="entry name" value="Pept_M24"/>
</dbReference>
<dbReference type="InterPro" id="IPR050659">
    <property type="entry name" value="Peptidase_M24B"/>
</dbReference>
<sequence length="385" mass="43073">MISHLPMSSYKKRVDRVQNHLVEKGTSGLFVSNPYNIFYMTGLFHFPTERPIALFVPQKGEPIFFIPIMELEEAKRVTIFKDIRHYFEYPGPIHPIDWMVDEIKGEYSNLSNISLDSGSHELFTQIKERFNGVSISFDSIVHTIRLTKDSEEIELLKNAAIYADFIVKSGMDIAEPGISELELLQEMSNRTLSKMVFDLDEVILVPGGPAGGLVPSGDRTAMPHALPSAKKLQKGETQILSCGANVGGYRVECERTCFIGDVSQEQEKVFNVMAEAQQMAIEAMRPGMTCAEVDSVALDHIRKAGYGKYLLHRTGHGKGLEEHEAPWIDEGDHTVLQPGMVLSSEPGIYIEGFSGFRHSDTVVVTDNEPLILTKFPRSIEELIIK</sequence>
<evidence type="ECO:0000313" key="4">
    <source>
        <dbReference type="Proteomes" id="UP001597040"/>
    </source>
</evidence>
<dbReference type="Proteomes" id="UP001597040">
    <property type="component" value="Unassembled WGS sequence"/>
</dbReference>
<organism evidence="3 4">
    <name type="scientific">Virgibacillus byunsanensis</name>
    <dbReference type="NCBI Taxonomy" id="570945"/>
    <lineage>
        <taxon>Bacteria</taxon>
        <taxon>Bacillati</taxon>
        <taxon>Bacillota</taxon>
        <taxon>Bacilli</taxon>
        <taxon>Bacillales</taxon>
        <taxon>Bacillaceae</taxon>
        <taxon>Virgibacillus</taxon>
    </lineage>
</organism>
<dbReference type="Pfam" id="PF00557">
    <property type="entry name" value="Peptidase_M24"/>
    <property type="match status" value="1"/>
</dbReference>
<name>A0ABW3LKR8_9BACI</name>
<comment type="caution">
    <text evidence="3">The sequence shown here is derived from an EMBL/GenBank/DDBJ whole genome shotgun (WGS) entry which is preliminary data.</text>
</comment>
<gene>
    <name evidence="3" type="ORF">ACFQ3N_08375</name>
</gene>
<keyword evidence="4" id="KW-1185">Reference proteome</keyword>
<dbReference type="SUPFAM" id="SSF55920">
    <property type="entry name" value="Creatinase/aminopeptidase"/>
    <property type="match status" value="1"/>
</dbReference>
<dbReference type="Gene3D" id="3.90.230.10">
    <property type="entry name" value="Creatinase/methionine aminopeptidase superfamily"/>
    <property type="match status" value="1"/>
</dbReference>
<dbReference type="PANTHER" id="PTHR46112">
    <property type="entry name" value="AMINOPEPTIDASE"/>
    <property type="match status" value="1"/>
</dbReference>
<dbReference type="RefSeq" id="WP_390361371.1">
    <property type="nucleotide sequence ID" value="NZ_JBHTKJ010000018.1"/>
</dbReference>
<dbReference type="SUPFAM" id="SSF53092">
    <property type="entry name" value="Creatinase/prolidase N-terminal domain"/>
    <property type="match status" value="1"/>
</dbReference>
<dbReference type="Gene3D" id="3.40.350.10">
    <property type="entry name" value="Creatinase/prolidase N-terminal domain"/>
    <property type="match status" value="1"/>
</dbReference>
<evidence type="ECO:0000259" key="2">
    <source>
        <dbReference type="Pfam" id="PF01321"/>
    </source>
</evidence>